<reference evidence="1 2" key="1">
    <citation type="journal article" date="2015" name="Proc. Natl. Acad. Sci. U.S.A.">
        <title>The resurrection genome of Boea hygrometrica: A blueprint for survival of dehydration.</title>
        <authorList>
            <person name="Xiao L."/>
            <person name="Yang G."/>
            <person name="Zhang L."/>
            <person name="Yang X."/>
            <person name="Zhao S."/>
            <person name="Ji Z."/>
            <person name="Zhou Q."/>
            <person name="Hu M."/>
            <person name="Wang Y."/>
            <person name="Chen M."/>
            <person name="Xu Y."/>
            <person name="Jin H."/>
            <person name="Xiao X."/>
            <person name="Hu G."/>
            <person name="Bao F."/>
            <person name="Hu Y."/>
            <person name="Wan P."/>
            <person name="Li L."/>
            <person name="Deng X."/>
            <person name="Kuang T."/>
            <person name="Xiang C."/>
            <person name="Zhu J.K."/>
            <person name="Oliver M.J."/>
            <person name="He Y."/>
        </authorList>
    </citation>
    <scope>NUCLEOTIDE SEQUENCE [LARGE SCALE GENOMIC DNA]</scope>
    <source>
        <strain evidence="2">cv. XS01</strain>
    </source>
</reference>
<dbReference type="EMBL" id="KV013955">
    <property type="protein sequence ID" value="KZV23105.1"/>
    <property type="molecule type" value="Genomic_DNA"/>
</dbReference>
<evidence type="ECO:0000313" key="2">
    <source>
        <dbReference type="Proteomes" id="UP000250235"/>
    </source>
</evidence>
<evidence type="ECO:0008006" key="3">
    <source>
        <dbReference type="Google" id="ProtNLM"/>
    </source>
</evidence>
<gene>
    <name evidence="1" type="ORF">F511_06629</name>
</gene>
<keyword evidence="2" id="KW-1185">Reference proteome</keyword>
<proteinExistence type="predicted"/>
<accession>A0A2Z7AMU8</accession>
<dbReference type="AlphaFoldDB" id="A0A2Z7AMU8"/>
<dbReference type="Proteomes" id="UP000250235">
    <property type="component" value="Unassembled WGS sequence"/>
</dbReference>
<dbReference type="OrthoDB" id="660555at2759"/>
<evidence type="ECO:0000313" key="1">
    <source>
        <dbReference type="EMBL" id="KZV23105.1"/>
    </source>
</evidence>
<organism evidence="1 2">
    <name type="scientific">Dorcoceras hygrometricum</name>
    <dbReference type="NCBI Taxonomy" id="472368"/>
    <lineage>
        <taxon>Eukaryota</taxon>
        <taxon>Viridiplantae</taxon>
        <taxon>Streptophyta</taxon>
        <taxon>Embryophyta</taxon>
        <taxon>Tracheophyta</taxon>
        <taxon>Spermatophyta</taxon>
        <taxon>Magnoliopsida</taxon>
        <taxon>eudicotyledons</taxon>
        <taxon>Gunneridae</taxon>
        <taxon>Pentapetalae</taxon>
        <taxon>asterids</taxon>
        <taxon>lamiids</taxon>
        <taxon>Lamiales</taxon>
        <taxon>Gesneriaceae</taxon>
        <taxon>Didymocarpoideae</taxon>
        <taxon>Trichosporeae</taxon>
        <taxon>Loxocarpinae</taxon>
        <taxon>Dorcoceras</taxon>
    </lineage>
</organism>
<protein>
    <recommendedName>
        <fullName evidence="3">Splicing factor 3B subunit 1-like</fullName>
    </recommendedName>
</protein>
<sequence length="392" mass="43215">MSGKQVNTSCKKREMKYEFRLLNAIVAKSITVKAGYFDAVTHERFLLMTTIHFGVKVNWSKPLFDILKEMVDQSSKRAKGYVAQICVSLKGDPNLTLGEAKTFPPLNILTVKTVGTYVAKNKSIADDETDESVAAKAAVVKKKVVPKKRPTTTIDEPILKKNRTLVGRDAPTEKGLTMVPVVQNPEPISVVPATTPKAQRHHAPKRKLVLQKGSDDEIFDSIIHQVIADTAAIETGEPDLEEQVMTETTETVADETESRIDASTITNYDEEPVVDTEKEKEAEKEKEIEPVAAEGMSLEKITDSEDTEPLSKVLARTVKSMSDEDSLPIDDLLAMIPGDMMLPSVTVEEPTRIKFGRGIEIPGVNDGDWYKASLPQIAIIDKGKASLSRKIQ</sequence>
<name>A0A2Z7AMU8_9LAMI</name>